<accession>A0AAE0W2D6</accession>
<name>A0AAE0W2D6_9BIVA</name>
<dbReference type="EMBL" id="JAEAOA010002354">
    <property type="protein sequence ID" value="KAK3597932.1"/>
    <property type="molecule type" value="Genomic_DNA"/>
</dbReference>
<sequence length="93" mass="10540">MSFCDYDTYRQALKYQRHAFPRDLKPPRFLESPGDAATYLGYLQHKVPDMTSLVDEVDHQNPNAFSHPEKPASFSGGDTANGHLPYNLPSKQN</sequence>
<reference evidence="2" key="1">
    <citation type="journal article" date="2021" name="Genome Biol. Evol.">
        <title>A High-Quality Reference Genome for a Parasitic Bivalve with Doubly Uniparental Inheritance (Bivalvia: Unionida).</title>
        <authorList>
            <person name="Smith C.H."/>
        </authorList>
    </citation>
    <scope>NUCLEOTIDE SEQUENCE</scope>
    <source>
        <strain evidence="2">CHS0354</strain>
    </source>
</reference>
<dbReference type="Proteomes" id="UP001195483">
    <property type="component" value="Unassembled WGS sequence"/>
</dbReference>
<reference evidence="2" key="2">
    <citation type="journal article" date="2021" name="Genome Biol. Evol.">
        <title>Developing a high-quality reference genome for a parasitic bivalve with doubly uniparental inheritance (Bivalvia: Unionida).</title>
        <authorList>
            <person name="Smith C.H."/>
        </authorList>
    </citation>
    <scope>NUCLEOTIDE SEQUENCE</scope>
    <source>
        <strain evidence="2">CHS0354</strain>
        <tissue evidence="2">Mantle</tissue>
    </source>
</reference>
<proteinExistence type="predicted"/>
<organism evidence="2 3">
    <name type="scientific">Potamilus streckersoni</name>
    <dbReference type="NCBI Taxonomy" id="2493646"/>
    <lineage>
        <taxon>Eukaryota</taxon>
        <taxon>Metazoa</taxon>
        <taxon>Spiralia</taxon>
        <taxon>Lophotrochozoa</taxon>
        <taxon>Mollusca</taxon>
        <taxon>Bivalvia</taxon>
        <taxon>Autobranchia</taxon>
        <taxon>Heteroconchia</taxon>
        <taxon>Palaeoheterodonta</taxon>
        <taxon>Unionida</taxon>
        <taxon>Unionoidea</taxon>
        <taxon>Unionidae</taxon>
        <taxon>Ambleminae</taxon>
        <taxon>Lampsilini</taxon>
        <taxon>Potamilus</taxon>
    </lineage>
</organism>
<dbReference type="AlphaFoldDB" id="A0AAE0W2D6"/>
<comment type="caution">
    <text evidence="2">The sequence shown here is derived from an EMBL/GenBank/DDBJ whole genome shotgun (WGS) entry which is preliminary data.</text>
</comment>
<feature type="region of interest" description="Disordered" evidence="1">
    <location>
        <begin position="59"/>
        <end position="93"/>
    </location>
</feature>
<protein>
    <submittedName>
        <fullName evidence="2">Uncharacterized protein</fullName>
    </submittedName>
</protein>
<keyword evidence="3" id="KW-1185">Reference proteome</keyword>
<evidence type="ECO:0000313" key="3">
    <source>
        <dbReference type="Proteomes" id="UP001195483"/>
    </source>
</evidence>
<gene>
    <name evidence="2" type="ORF">CHS0354_042275</name>
</gene>
<reference evidence="2" key="3">
    <citation type="submission" date="2023-05" db="EMBL/GenBank/DDBJ databases">
        <authorList>
            <person name="Smith C.H."/>
        </authorList>
    </citation>
    <scope>NUCLEOTIDE SEQUENCE</scope>
    <source>
        <strain evidence="2">CHS0354</strain>
        <tissue evidence="2">Mantle</tissue>
    </source>
</reference>
<evidence type="ECO:0000313" key="2">
    <source>
        <dbReference type="EMBL" id="KAK3597932.1"/>
    </source>
</evidence>
<evidence type="ECO:0000256" key="1">
    <source>
        <dbReference type="SAM" id="MobiDB-lite"/>
    </source>
</evidence>